<evidence type="ECO:0000256" key="4">
    <source>
        <dbReference type="ARBA" id="ARBA00023186"/>
    </source>
</evidence>
<dbReference type="Gene3D" id="3.50.7.10">
    <property type="entry name" value="GroEL"/>
    <property type="match status" value="1"/>
</dbReference>
<dbReference type="SUPFAM" id="SSF52029">
    <property type="entry name" value="GroEL apical domain-like"/>
    <property type="match status" value="1"/>
</dbReference>
<dbReference type="InterPro" id="IPR002194">
    <property type="entry name" value="Chaperonin_TCP-1_CS"/>
</dbReference>
<dbReference type="InterPro" id="IPR027413">
    <property type="entry name" value="GROEL-like_equatorial_sf"/>
</dbReference>
<dbReference type="KEGG" id="mhz:Metho_2307"/>
<dbReference type="Gene3D" id="1.10.560.10">
    <property type="entry name" value="GroEL-like equatorial domain"/>
    <property type="match status" value="1"/>
</dbReference>
<dbReference type="FunFam" id="1.10.560.10:FF:000017">
    <property type="entry name" value="T-complex protein 1 subunit eta"/>
    <property type="match status" value="1"/>
</dbReference>
<dbReference type="GO" id="GO:0140662">
    <property type="term" value="F:ATP-dependent protein folding chaperone"/>
    <property type="evidence" value="ECO:0007669"/>
    <property type="project" value="InterPro"/>
</dbReference>
<organism evidence="7 8">
    <name type="scientific">Methanomethylovorans hollandica (strain DSM 15978 / NBRC 107637 / DMS1)</name>
    <dbReference type="NCBI Taxonomy" id="867904"/>
    <lineage>
        <taxon>Archaea</taxon>
        <taxon>Methanobacteriati</taxon>
        <taxon>Methanobacteriota</taxon>
        <taxon>Stenosarchaea group</taxon>
        <taxon>Methanomicrobia</taxon>
        <taxon>Methanosarcinales</taxon>
        <taxon>Methanosarcinaceae</taxon>
        <taxon>Methanomethylovorans</taxon>
    </lineage>
</organism>
<comment type="similarity">
    <text evidence="1 5">Belongs to the TCP-1 chaperonin family.</text>
</comment>
<dbReference type="InterPro" id="IPR054827">
    <property type="entry name" value="thermosome_alpha"/>
</dbReference>
<dbReference type="SUPFAM" id="SSF48592">
    <property type="entry name" value="GroEL equatorial domain-like"/>
    <property type="match status" value="1"/>
</dbReference>
<dbReference type="InterPro" id="IPR027409">
    <property type="entry name" value="GroEL-like_apical_dom_sf"/>
</dbReference>
<dbReference type="STRING" id="867904.Metho_2307"/>
<dbReference type="Pfam" id="PF00118">
    <property type="entry name" value="Cpn60_TCP1"/>
    <property type="match status" value="1"/>
</dbReference>
<evidence type="ECO:0000256" key="3">
    <source>
        <dbReference type="ARBA" id="ARBA00022840"/>
    </source>
</evidence>
<keyword evidence="3 5" id="KW-0067">ATP-binding</keyword>
<dbReference type="GO" id="GO:0032991">
    <property type="term" value="C:protein-containing complex"/>
    <property type="evidence" value="ECO:0007669"/>
    <property type="project" value="UniProtKB-ARBA"/>
</dbReference>
<evidence type="ECO:0000313" key="7">
    <source>
        <dbReference type="EMBL" id="AGB50464.1"/>
    </source>
</evidence>
<keyword evidence="8" id="KW-1185">Reference proteome</keyword>
<sequence length="544" mass="58662">MAARMAGQPAYYSGNRNQRTRGHDAQSINILAGKAVANAVRSTLGPKGMDKMLVDSLGDIVITNDGATILKEMDIEHPAAKMVVEVSKTQDDEVGDGTTTAAVLTGELLTKAEELINKGVHPTIITSGYRQAAAKCEEVLGTITIDISPEDRTALKKVASTALTGKGEGELQMDLLSEIAIDAVLSVAEKTDSGYKVDIEDITIEKHEGGSIKDTELVKGLVIDKDRVRPNMPQRVDNAKIMLTSFAIEFNKIEKDAEIKITSPEQMQLFVDQEERMIKAKVDNIIQTGANVVFCQKGIDDLAQYYLEKAGIYACRRVKKSDMEKLARSTGATIVQDDTEILIEDLGYAESVEERDLKGTKMTFVMGCKDAKAVSLILHGGTTHIVDSLKRALNDALRVVGVCLEDGKVVVGGGATEVELAMRLRQYASTLKGREQLAVNGFADALEVIPQTLAENGGIDPIDILVEMRSQHEKGNKRAGVNVYTGKVVDMWDENVIEPLRVKTQAINSATEAAVMILRIDDVVASSGKSSAGGMPGSDVELGE</sequence>
<dbReference type="NCBIfam" id="NF041082">
    <property type="entry name" value="thermosome_alpha"/>
    <property type="match status" value="1"/>
</dbReference>
<protein>
    <submittedName>
        <fullName evidence="7">Thermosome subunit</fullName>
    </submittedName>
</protein>
<dbReference type="GO" id="GO:0016887">
    <property type="term" value="F:ATP hydrolysis activity"/>
    <property type="evidence" value="ECO:0007669"/>
    <property type="project" value="InterPro"/>
</dbReference>
<keyword evidence="4 5" id="KW-0143">Chaperone</keyword>
<dbReference type="PROSITE" id="PS00995">
    <property type="entry name" value="TCP1_3"/>
    <property type="match status" value="1"/>
</dbReference>
<dbReference type="PROSITE" id="PS00751">
    <property type="entry name" value="TCP1_2"/>
    <property type="match status" value="1"/>
</dbReference>
<evidence type="ECO:0000256" key="6">
    <source>
        <dbReference type="SAM" id="MobiDB-lite"/>
    </source>
</evidence>
<dbReference type="Proteomes" id="UP000010866">
    <property type="component" value="Chromosome"/>
</dbReference>
<dbReference type="NCBIfam" id="TIGR02339">
    <property type="entry name" value="thermosome_arch"/>
    <property type="match status" value="1"/>
</dbReference>
<dbReference type="GO" id="GO:0005737">
    <property type="term" value="C:cytoplasm"/>
    <property type="evidence" value="ECO:0007669"/>
    <property type="project" value="UniProtKB-ARBA"/>
</dbReference>
<accession>L0L2F0</accession>
<dbReference type="HOGENOM" id="CLU_008891_7_3_2"/>
<dbReference type="InterPro" id="IPR012714">
    <property type="entry name" value="Thermosome_arc"/>
</dbReference>
<gene>
    <name evidence="7" type="ordered locus">Metho_2307</name>
</gene>
<evidence type="ECO:0000256" key="5">
    <source>
        <dbReference type="RuleBase" id="RU004187"/>
    </source>
</evidence>
<dbReference type="AlphaFoldDB" id="L0L2F0"/>
<dbReference type="InterPro" id="IPR002423">
    <property type="entry name" value="Cpn60/GroEL/TCP-1"/>
</dbReference>
<dbReference type="InterPro" id="IPR017998">
    <property type="entry name" value="Chaperone_TCP-1"/>
</dbReference>
<dbReference type="InterPro" id="IPR053374">
    <property type="entry name" value="TCP-1_chaperonin"/>
</dbReference>
<dbReference type="CDD" id="cd03343">
    <property type="entry name" value="cpn60"/>
    <property type="match status" value="1"/>
</dbReference>
<dbReference type="EMBL" id="CP003362">
    <property type="protein sequence ID" value="AGB50464.1"/>
    <property type="molecule type" value="Genomic_DNA"/>
</dbReference>
<evidence type="ECO:0000313" key="8">
    <source>
        <dbReference type="Proteomes" id="UP000010866"/>
    </source>
</evidence>
<dbReference type="PRINTS" id="PR00304">
    <property type="entry name" value="TCOMPLEXTCP1"/>
</dbReference>
<dbReference type="Gene3D" id="3.30.260.10">
    <property type="entry name" value="TCP-1-like chaperonin intermediate domain"/>
    <property type="match status" value="1"/>
</dbReference>
<feature type="region of interest" description="Disordered" evidence="6">
    <location>
        <begin position="1"/>
        <end position="22"/>
    </location>
</feature>
<dbReference type="GO" id="GO:0005524">
    <property type="term" value="F:ATP binding"/>
    <property type="evidence" value="ECO:0007669"/>
    <property type="project" value="UniProtKB-KW"/>
</dbReference>
<evidence type="ECO:0000256" key="2">
    <source>
        <dbReference type="ARBA" id="ARBA00022741"/>
    </source>
</evidence>
<dbReference type="NCBIfam" id="NF041083">
    <property type="entry name" value="thermosome_beta"/>
    <property type="match status" value="1"/>
</dbReference>
<dbReference type="GO" id="GO:0051082">
    <property type="term" value="F:unfolded protein binding"/>
    <property type="evidence" value="ECO:0007669"/>
    <property type="project" value="InterPro"/>
</dbReference>
<dbReference type="SUPFAM" id="SSF54849">
    <property type="entry name" value="GroEL-intermediate domain like"/>
    <property type="match status" value="1"/>
</dbReference>
<dbReference type="InterPro" id="IPR027410">
    <property type="entry name" value="TCP-1-like_intermed_sf"/>
</dbReference>
<reference evidence="8" key="1">
    <citation type="submission" date="2012-02" db="EMBL/GenBank/DDBJ databases">
        <title>Complete sequence of chromosome of Methanomethylovorans hollandica DSM 15978.</title>
        <authorList>
            <person name="Lucas S."/>
            <person name="Copeland A."/>
            <person name="Lapidus A."/>
            <person name="Glavina del Rio T."/>
            <person name="Dalin E."/>
            <person name="Tice H."/>
            <person name="Bruce D."/>
            <person name="Goodwin L."/>
            <person name="Pitluck S."/>
            <person name="Peters L."/>
            <person name="Mikhailova N."/>
            <person name="Held B."/>
            <person name="Kyrpides N."/>
            <person name="Mavromatis K."/>
            <person name="Ivanova N."/>
            <person name="Brettin T."/>
            <person name="Detter J.C."/>
            <person name="Han C."/>
            <person name="Larimer F."/>
            <person name="Land M."/>
            <person name="Hauser L."/>
            <person name="Markowitz V."/>
            <person name="Cheng J.-F."/>
            <person name="Hugenholtz P."/>
            <person name="Woyke T."/>
            <person name="Wu D."/>
            <person name="Spring S."/>
            <person name="Schroeder M."/>
            <person name="Brambilla E."/>
            <person name="Klenk H.-P."/>
            <person name="Eisen J.A."/>
        </authorList>
    </citation>
    <scope>NUCLEOTIDE SEQUENCE [LARGE SCALE GENOMIC DNA]</scope>
    <source>
        <strain evidence="8">DSM 15978 / NBRC 107637 / DMS1</strain>
    </source>
</reference>
<dbReference type="PROSITE" id="PS00750">
    <property type="entry name" value="TCP1_1"/>
    <property type="match status" value="1"/>
</dbReference>
<proteinExistence type="inferred from homology"/>
<evidence type="ECO:0000256" key="1">
    <source>
        <dbReference type="ARBA" id="ARBA00008020"/>
    </source>
</evidence>
<dbReference type="PANTHER" id="PTHR11353">
    <property type="entry name" value="CHAPERONIN"/>
    <property type="match status" value="1"/>
</dbReference>
<keyword evidence="2 5" id="KW-0547">Nucleotide-binding</keyword>
<name>L0L2F0_METHD</name>